<dbReference type="Proteomes" id="UP001221142">
    <property type="component" value="Unassembled WGS sequence"/>
</dbReference>
<organism evidence="2 3">
    <name type="scientific">Roridomyces roridus</name>
    <dbReference type="NCBI Taxonomy" id="1738132"/>
    <lineage>
        <taxon>Eukaryota</taxon>
        <taxon>Fungi</taxon>
        <taxon>Dikarya</taxon>
        <taxon>Basidiomycota</taxon>
        <taxon>Agaricomycotina</taxon>
        <taxon>Agaricomycetes</taxon>
        <taxon>Agaricomycetidae</taxon>
        <taxon>Agaricales</taxon>
        <taxon>Marasmiineae</taxon>
        <taxon>Mycenaceae</taxon>
        <taxon>Roridomyces</taxon>
    </lineage>
</organism>
<keyword evidence="3" id="KW-1185">Reference proteome</keyword>
<evidence type="ECO:0000313" key="3">
    <source>
        <dbReference type="Proteomes" id="UP001221142"/>
    </source>
</evidence>
<dbReference type="AlphaFoldDB" id="A0AAD7B2R0"/>
<evidence type="ECO:0000256" key="1">
    <source>
        <dbReference type="SAM" id="MobiDB-lite"/>
    </source>
</evidence>
<protein>
    <submittedName>
        <fullName evidence="2">Uncharacterized protein</fullName>
    </submittedName>
</protein>
<proteinExistence type="predicted"/>
<feature type="region of interest" description="Disordered" evidence="1">
    <location>
        <begin position="1"/>
        <end position="26"/>
    </location>
</feature>
<feature type="compositionally biased region" description="Polar residues" evidence="1">
    <location>
        <begin position="1"/>
        <end position="15"/>
    </location>
</feature>
<gene>
    <name evidence="2" type="ORF">FB45DRAFT_877332</name>
</gene>
<reference evidence="2" key="1">
    <citation type="submission" date="2023-03" db="EMBL/GenBank/DDBJ databases">
        <title>Massive genome expansion in bonnet fungi (Mycena s.s.) driven by repeated elements and novel gene families across ecological guilds.</title>
        <authorList>
            <consortium name="Lawrence Berkeley National Laboratory"/>
            <person name="Harder C.B."/>
            <person name="Miyauchi S."/>
            <person name="Viragh M."/>
            <person name="Kuo A."/>
            <person name="Thoen E."/>
            <person name="Andreopoulos B."/>
            <person name="Lu D."/>
            <person name="Skrede I."/>
            <person name="Drula E."/>
            <person name="Henrissat B."/>
            <person name="Morin E."/>
            <person name="Kohler A."/>
            <person name="Barry K."/>
            <person name="LaButti K."/>
            <person name="Morin E."/>
            <person name="Salamov A."/>
            <person name="Lipzen A."/>
            <person name="Mereny Z."/>
            <person name="Hegedus B."/>
            <person name="Baldrian P."/>
            <person name="Stursova M."/>
            <person name="Weitz H."/>
            <person name="Taylor A."/>
            <person name="Grigoriev I.V."/>
            <person name="Nagy L.G."/>
            <person name="Martin F."/>
            <person name="Kauserud H."/>
        </authorList>
    </citation>
    <scope>NUCLEOTIDE SEQUENCE</scope>
    <source>
        <strain evidence="2">9284</strain>
    </source>
</reference>
<accession>A0AAD7B2R0</accession>
<evidence type="ECO:0000313" key="2">
    <source>
        <dbReference type="EMBL" id="KAJ7608160.1"/>
    </source>
</evidence>
<sequence>MSDAATQTPPLTTGNDAAVEPPPYRNPADDLALITNATSQGLICSGNAAFAHLIQSNMRSAEDYTNLVRAYLRLAEYCHYVVKMHSDIRASLSDRQLQGYPPFWPFDPDRASAEEASGLYEYRAVFRKSPGLQCSLTELPSR</sequence>
<name>A0AAD7B2R0_9AGAR</name>
<comment type="caution">
    <text evidence="2">The sequence shown here is derived from an EMBL/GenBank/DDBJ whole genome shotgun (WGS) entry which is preliminary data.</text>
</comment>
<dbReference type="EMBL" id="JARKIF010000046">
    <property type="protein sequence ID" value="KAJ7608160.1"/>
    <property type="molecule type" value="Genomic_DNA"/>
</dbReference>